<reference evidence="1" key="1">
    <citation type="submission" date="2018-11" db="EMBL/GenBank/DDBJ databases">
        <authorList>
            <consortium name="Pathogen Informatics"/>
        </authorList>
    </citation>
    <scope>NUCLEOTIDE SEQUENCE</scope>
</reference>
<sequence>MFNLLPPSVVIHYASVNRASKVAEGDKQSLLRQAKATAASDFCAVVPGTQTQECLCPWDHSNLPTSYSKFCKVEIPCDAYVCLTMVRISSNNSAKDEIGYSLSVKSWDWLNSPLFPNIPSMPYNLSKFLVGSPNNLPQNQNMNPMVSNLGLPPTFLLRLSLDPKISPGGAFGLPDDRTLSGLSRESSI</sequence>
<evidence type="ECO:0000313" key="2">
    <source>
        <dbReference type="Proteomes" id="UP000784294"/>
    </source>
</evidence>
<proteinExistence type="predicted"/>
<protein>
    <submittedName>
        <fullName evidence="1">Uncharacterized protein</fullName>
    </submittedName>
</protein>
<comment type="caution">
    <text evidence="1">The sequence shown here is derived from an EMBL/GenBank/DDBJ whole genome shotgun (WGS) entry which is preliminary data.</text>
</comment>
<name>A0A448X3C3_9PLAT</name>
<dbReference type="Proteomes" id="UP000784294">
    <property type="component" value="Unassembled WGS sequence"/>
</dbReference>
<keyword evidence="2" id="KW-1185">Reference proteome</keyword>
<gene>
    <name evidence="1" type="ORF">PXEA_LOCUS20320</name>
</gene>
<dbReference type="EMBL" id="CAAALY010083417">
    <property type="protein sequence ID" value="VEL26880.1"/>
    <property type="molecule type" value="Genomic_DNA"/>
</dbReference>
<evidence type="ECO:0000313" key="1">
    <source>
        <dbReference type="EMBL" id="VEL26880.1"/>
    </source>
</evidence>
<dbReference type="AlphaFoldDB" id="A0A448X3C3"/>
<feature type="non-terminal residue" evidence="1">
    <location>
        <position position="1"/>
    </location>
</feature>
<accession>A0A448X3C3</accession>
<organism evidence="1 2">
    <name type="scientific">Protopolystoma xenopodis</name>
    <dbReference type="NCBI Taxonomy" id="117903"/>
    <lineage>
        <taxon>Eukaryota</taxon>
        <taxon>Metazoa</taxon>
        <taxon>Spiralia</taxon>
        <taxon>Lophotrochozoa</taxon>
        <taxon>Platyhelminthes</taxon>
        <taxon>Monogenea</taxon>
        <taxon>Polyopisthocotylea</taxon>
        <taxon>Polystomatidea</taxon>
        <taxon>Polystomatidae</taxon>
        <taxon>Protopolystoma</taxon>
    </lineage>
</organism>